<feature type="compositionally biased region" description="Polar residues" evidence="8">
    <location>
        <begin position="540"/>
        <end position="556"/>
    </location>
</feature>
<dbReference type="PANTHER" id="PTHR24305:SF232">
    <property type="entry name" value="P450, PUTATIVE (EUROFUNG)-RELATED"/>
    <property type="match status" value="1"/>
</dbReference>
<keyword evidence="9" id="KW-0472">Membrane</keyword>
<feature type="region of interest" description="Disordered" evidence="8">
    <location>
        <begin position="536"/>
        <end position="599"/>
    </location>
</feature>
<reference evidence="10 11" key="1">
    <citation type="submission" date="2016-07" db="EMBL/GenBank/DDBJ databases">
        <title>Multiple horizontal gene transfer events from other fungi enriched the ability of initially mycotrophic Trichoderma (Ascomycota) to feed on dead plant biomass.</title>
        <authorList>
            <consortium name="DOE Joint Genome Institute"/>
            <person name="Aerts A."/>
            <person name="Atanasova L."/>
            <person name="Chenthamara K."/>
            <person name="Zhang J."/>
            <person name="Grujic M."/>
            <person name="Henrissat B."/>
            <person name="Kuo A."/>
            <person name="Salamov A."/>
            <person name="Lipzen A."/>
            <person name="Labutti K."/>
            <person name="Barry K."/>
            <person name="Miao Y."/>
            <person name="Rahimi M.J."/>
            <person name="Shen Q."/>
            <person name="Grigoriev I.V."/>
            <person name="Kubicek C.P."/>
            <person name="Druzhinina I.S."/>
        </authorList>
    </citation>
    <scope>NUCLEOTIDE SEQUENCE [LARGE SCALE GENOMIC DNA]</scope>
    <source>
        <strain evidence="10 11">CBS 433.97</strain>
    </source>
</reference>
<evidence type="ECO:0000256" key="2">
    <source>
        <dbReference type="ARBA" id="ARBA00010617"/>
    </source>
</evidence>
<keyword evidence="11" id="KW-1185">Reference proteome</keyword>
<dbReference type="OrthoDB" id="3934656at2759"/>
<keyword evidence="3 6" id="KW-0349">Heme</keyword>
<dbReference type="PRINTS" id="PR00385">
    <property type="entry name" value="P450"/>
</dbReference>
<dbReference type="Pfam" id="PF00067">
    <property type="entry name" value="p450"/>
    <property type="match status" value="1"/>
</dbReference>
<dbReference type="InterPro" id="IPR001128">
    <property type="entry name" value="Cyt_P450"/>
</dbReference>
<dbReference type="PROSITE" id="PS00086">
    <property type="entry name" value="CYTOCHROME_P450"/>
    <property type="match status" value="1"/>
</dbReference>
<dbReference type="GO" id="GO:0016705">
    <property type="term" value="F:oxidoreductase activity, acting on paired donors, with incorporation or reduction of molecular oxygen"/>
    <property type="evidence" value="ECO:0007669"/>
    <property type="project" value="InterPro"/>
</dbReference>
<evidence type="ECO:0000256" key="7">
    <source>
        <dbReference type="RuleBase" id="RU000461"/>
    </source>
</evidence>
<proteinExistence type="inferred from homology"/>
<sequence>MYFNNDTFGSSATSLTSLAVVSFVILSLYCFYVRELTPLRNVPGPFFASISPLWLITRQRTFQRPWVDLDLHKKYGPIVRVSPNEVIVSSTKSRHVIYGPTSKFPKGDWYIATGSAGWGDGDELDFLSELDMDKYRLQRRLVGPAYTDNFMRQIEGNLDKILERNIDIMIQRAGRIEDIDHVANFLASDCLQVATFGESKGLLEAGVDDGSIELTMRLWGYMHWVGYVPRLHRARKWFNIIVKPKLRIILAMLPSLLTQKATIHSKPASQMTEHVFIWMRKRIRDRFDSFASENLPTQATDIATRLLQIHAEKPALKPHWVSEMLGTNFGAGVETTAIAISSFLDFVISYPGCQEKIQKEIDEARAAGELSKIPKQTEIESLPYLSACLNESKRLHPAVGSPLQRVVPHGGMELEGKWLPAGTAIGINPWVMGRNKSLFGADADTFRPERWFEMSPEQQKACEANSMFFGVGVRSCPGKHLAQAILNKVLPLLLMELCWSHAQPGASRPIRSAFMTRLHKVNVQWKKRKVVRTMVHETPQETSAETPSQNTISASDRSGRNVNPIRRHLTESLPEATKNRSLPQTEASLKDADEPIVCA</sequence>
<evidence type="ECO:0000256" key="5">
    <source>
        <dbReference type="ARBA" id="ARBA00023004"/>
    </source>
</evidence>
<dbReference type="InterPro" id="IPR050121">
    <property type="entry name" value="Cytochrome_P450_monoxygenase"/>
</dbReference>
<dbReference type="InterPro" id="IPR017972">
    <property type="entry name" value="Cyt_P450_CS"/>
</dbReference>
<feature type="transmembrane region" description="Helical" evidence="9">
    <location>
        <begin position="12"/>
        <end position="32"/>
    </location>
</feature>
<evidence type="ECO:0000256" key="9">
    <source>
        <dbReference type="SAM" id="Phobius"/>
    </source>
</evidence>
<feature type="binding site" description="axial binding residue" evidence="6">
    <location>
        <position position="476"/>
    </location>
    <ligand>
        <name>heme</name>
        <dbReference type="ChEBI" id="CHEBI:30413"/>
    </ligand>
    <ligandPart>
        <name>Fe</name>
        <dbReference type="ChEBI" id="CHEBI:18248"/>
    </ligandPart>
</feature>
<evidence type="ECO:0000256" key="3">
    <source>
        <dbReference type="ARBA" id="ARBA00022617"/>
    </source>
</evidence>
<dbReference type="GO" id="GO:0020037">
    <property type="term" value="F:heme binding"/>
    <property type="evidence" value="ECO:0007669"/>
    <property type="project" value="InterPro"/>
</dbReference>
<keyword evidence="7" id="KW-0503">Monooxygenase</keyword>
<comment type="similarity">
    <text evidence="2 7">Belongs to the cytochrome P450 family.</text>
</comment>
<name>A0A2T3YRD6_TRIA4</name>
<evidence type="ECO:0000313" key="11">
    <source>
        <dbReference type="Proteomes" id="UP000240493"/>
    </source>
</evidence>
<evidence type="ECO:0000256" key="4">
    <source>
        <dbReference type="ARBA" id="ARBA00022723"/>
    </source>
</evidence>
<dbReference type="InterPro" id="IPR002401">
    <property type="entry name" value="Cyt_P450_E_grp-I"/>
</dbReference>
<evidence type="ECO:0000256" key="8">
    <source>
        <dbReference type="SAM" id="MobiDB-lite"/>
    </source>
</evidence>
<evidence type="ECO:0000256" key="1">
    <source>
        <dbReference type="ARBA" id="ARBA00001971"/>
    </source>
</evidence>
<evidence type="ECO:0008006" key="12">
    <source>
        <dbReference type="Google" id="ProtNLM"/>
    </source>
</evidence>
<dbReference type="Proteomes" id="UP000240493">
    <property type="component" value="Unassembled WGS sequence"/>
</dbReference>
<dbReference type="EMBL" id="KZ679282">
    <property type="protein sequence ID" value="PTB35076.1"/>
    <property type="molecule type" value="Genomic_DNA"/>
</dbReference>
<keyword evidence="4 6" id="KW-0479">Metal-binding</keyword>
<dbReference type="Gene3D" id="1.10.630.10">
    <property type="entry name" value="Cytochrome P450"/>
    <property type="match status" value="1"/>
</dbReference>
<keyword evidence="5 6" id="KW-0408">Iron</keyword>
<dbReference type="GO" id="GO:0005506">
    <property type="term" value="F:iron ion binding"/>
    <property type="evidence" value="ECO:0007669"/>
    <property type="project" value="InterPro"/>
</dbReference>
<evidence type="ECO:0000256" key="6">
    <source>
        <dbReference type="PIRSR" id="PIRSR602401-1"/>
    </source>
</evidence>
<evidence type="ECO:0000313" key="10">
    <source>
        <dbReference type="EMBL" id="PTB35076.1"/>
    </source>
</evidence>
<dbReference type="InterPro" id="IPR036396">
    <property type="entry name" value="Cyt_P450_sf"/>
</dbReference>
<organism evidence="10 11">
    <name type="scientific">Trichoderma asperellum (strain ATCC 204424 / CBS 433.97 / NBRC 101777)</name>
    <dbReference type="NCBI Taxonomy" id="1042311"/>
    <lineage>
        <taxon>Eukaryota</taxon>
        <taxon>Fungi</taxon>
        <taxon>Dikarya</taxon>
        <taxon>Ascomycota</taxon>
        <taxon>Pezizomycotina</taxon>
        <taxon>Sordariomycetes</taxon>
        <taxon>Hypocreomycetidae</taxon>
        <taxon>Hypocreales</taxon>
        <taxon>Hypocreaceae</taxon>
        <taxon>Trichoderma</taxon>
    </lineage>
</organism>
<keyword evidence="9" id="KW-0812">Transmembrane</keyword>
<dbReference type="GO" id="GO:0004497">
    <property type="term" value="F:monooxygenase activity"/>
    <property type="evidence" value="ECO:0007669"/>
    <property type="project" value="UniProtKB-KW"/>
</dbReference>
<protein>
    <recommendedName>
        <fullName evidence="12">Cytochrome P450</fullName>
    </recommendedName>
</protein>
<gene>
    <name evidence="10" type="ORF">M441DRAFT_205582</name>
</gene>
<dbReference type="PANTHER" id="PTHR24305">
    <property type="entry name" value="CYTOCHROME P450"/>
    <property type="match status" value="1"/>
</dbReference>
<dbReference type="AlphaFoldDB" id="A0A2T3YRD6"/>
<dbReference type="STRING" id="1042311.A0A2T3YRD6"/>
<keyword evidence="9" id="KW-1133">Transmembrane helix</keyword>
<dbReference type="SUPFAM" id="SSF48264">
    <property type="entry name" value="Cytochrome P450"/>
    <property type="match status" value="1"/>
</dbReference>
<accession>A0A2T3YRD6</accession>
<keyword evidence="7" id="KW-0560">Oxidoreductase</keyword>
<dbReference type="PRINTS" id="PR00463">
    <property type="entry name" value="EP450I"/>
</dbReference>
<comment type="cofactor">
    <cofactor evidence="1 6">
        <name>heme</name>
        <dbReference type="ChEBI" id="CHEBI:30413"/>
    </cofactor>
</comment>